<gene>
    <name evidence="1" type="ORF">L2689_10575</name>
</gene>
<evidence type="ECO:0000313" key="2">
    <source>
        <dbReference type="Proteomes" id="UP001203212"/>
    </source>
</evidence>
<keyword evidence="2" id="KW-1185">Reference proteome</keyword>
<protein>
    <submittedName>
        <fullName evidence="1">Uncharacterized protein</fullName>
    </submittedName>
</protein>
<organism evidence="1 2">
    <name type="scientific">Shewanella aestuarii</name>
    <dbReference type="NCBI Taxonomy" id="1028752"/>
    <lineage>
        <taxon>Bacteria</taxon>
        <taxon>Pseudomonadati</taxon>
        <taxon>Pseudomonadota</taxon>
        <taxon>Gammaproteobacteria</taxon>
        <taxon>Alteromonadales</taxon>
        <taxon>Shewanellaceae</taxon>
        <taxon>Shewanella</taxon>
    </lineage>
</organism>
<dbReference type="EMBL" id="JAKILK010000005">
    <property type="protein sequence ID" value="MCL1117684.1"/>
    <property type="molecule type" value="Genomic_DNA"/>
</dbReference>
<proteinExistence type="predicted"/>
<sequence length="76" mass="8644">MKNWLNKIIGRTSAPTRNKVKFDLHYHSHSFTMEDFKNASEEIEMATRDNLEATVDVSNEVNSAASNNSDNDNLTK</sequence>
<name>A0ABT0L1U3_9GAMM</name>
<dbReference type="Proteomes" id="UP001203212">
    <property type="component" value="Unassembled WGS sequence"/>
</dbReference>
<evidence type="ECO:0000313" key="1">
    <source>
        <dbReference type="EMBL" id="MCL1117684.1"/>
    </source>
</evidence>
<accession>A0ABT0L1U3</accession>
<dbReference type="RefSeq" id="WP_188841034.1">
    <property type="nucleotide sequence ID" value="NZ_BMOT01000005.1"/>
</dbReference>
<comment type="caution">
    <text evidence="1">The sequence shown here is derived from an EMBL/GenBank/DDBJ whole genome shotgun (WGS) entry which is preliminary data.</text>
</comment>
<reference evidence="1 2" key="1">
    <citation type="submission" date="2022-01" db="EMBL/GenBank/DDBJ databases">
        <title>Whole genome-based taxonomy of the Shewanellaceae.</title>
        <authorList>
            <person name="Martin-Rodriguez A.J."/>
        </authorList>
    </citation>
    <scope>NUCLEOTIDE SEQUENCE [LARGE SCALE GENOMIC DNA]</scope>
    <source>
        <strain evidence="1 2">JCM 17801</strain>
    </source>
</reference>